<dbReference type="HOGENOM" id="CLU_2935093_0_0_6"/>
<accession>A0A097R5D4</accession>
<dbReference type="Proteomes" id="UP000029986">
    <property type="component" value="Chromosome"/>
</dbReference>
<evidence type="ECO:0000313" key="2">
    <source>
        <dbReference type="Proteomes" id="UP000029986"/>
    </source>
</evidence>
<name>A0A097R5D4_HAFAL</name>
<reference evidence="1 2" key="1">
    <citation type="journal article" date="2014" name="Gut Pathog.">
        <title>Gene clusters of Hafnia alvei strain FB1 important in survival and pathogenesis: a draft genome perspective.</title>
        <authorList>
            <person name="Tan J.Y."/>
            <person name="Yin W.F."/>
            <person name="Chan K.G."/>
        </authorList>
    </citation>
    <scope>NUCLEOTIDE SEQUENCE [LARGE SCALE GENOMIC DNA]</scope>
    <source>
        <strain evidence="1 2">FB1</strain>
    </source>
</reference>
<dbReference type="PATRIC" id="fig|1453496.5.peg.3503"/>
<sequence length="60" mass="6792">MNLTTEPLEALSLRADRAVKKSDIGFIFPLRTHIHFPAGNGLIWYVGNIVSRMYAMTEDL</sequence>
<organism evidence="1 2">
    <name type="scientific">Hafnia alvei FB1</name>
    <dbReference type="NCBI Taxonomy" id="1453496"/>
    <lineage>
        <taxon>Bacteria</taxon>
        <taxon>Pseudomonadati</taxon>
        <taxon>Pseudomonadota</taxon>
        <taxon>Gammaproteobacteria</taxon>
        <taxon>Enterobacterales</taxon>
        <taxon>Hafniaceae</taxon>
        <taxon>Hafnia</taxon>
    </lineage>
</organism>
<dbReference type="AlphaFoldDB" id="A0A097R5D4"/>
<protein>
    <submittedName>
        <fullName evidence="1">Uncharacterized protein</fullName>
    </submittedName>
</protein>
<gene>
    <name evidence="1" type="ORF">AT03_17055</name>
</gene>
<dbReference type="EMBL" id="CP009706">
    <property type="protein sequence ID" value="AIU73932.1"/>
    <property type="molecule type" value="Genomic_DNA"/>
</dbReference>
<keyword evidence="2" id="KW-1185">Reference proteome</keyword>
<dbReference type="KEGG" id="hav:AT03_17055"/>
<proteinExistence type="predicted"/>
<evidence type="ECO:0000313" key="1">
    <source>
        <dbReference type="EMBL" id="AIU73932.1"/>
    </source>
</evidence>